<evidence type="ECO:0000256" key="3">
    <source>
        <dbReference type="ARBA" id="ARBA00023125"/>
    </source>
</evidence>
<proteinExistence type="inferred from homology"/>
<keyword evidence="2" id="KW-0805">Transcription regulation</keyword>
<evidence type="ECO:0000256" key="1">
    <source>
        <dbReference type="ARBA" id="ARBA00009437"/>
    </source>
</evidence>
<feature type="domain" description="HTH lysR-type" evidence="5">
    <location>
        <begin position="3"/>
        <end position="60"/>
    </location>
</feature>
<dbReference type="InterPro" id="IPR050176">
    <property type="entry name" value="LTTR"/>
</dbReference>
<dbReference type="InterPro" id="IPR036390">
    <property type="entry name" value="WH_DNA-bd_sf"/>
</dbReference>
<reference evidence="7" key="1">
    <citation type="submission" date="2023-07" db="EMBL/GenBank/DDBJ databases">
        <title>Defluviimonas sediminis sp. nov., isolated from mangrove sediment.</title>
        <authorList>
            <person name="Liu L."/>
            <person name="Li J."/>
            <person name="Huang Y."/>
            <person name="Pan J."/>
            <person name="Li M."/>
        </authorList>
    </citation>
    <scope>NUCLEOTIDE SEQUENCE [LARGE SCALE GENOMIC DNA]</scope>
    <source>
        <strain evidence="7">FT324</strain>
    </source>
</reference>
<dbReference type="Pfam" id="PF00126">
    <property type="entry name" value="HTH_1"/>
    <property type="match status" value="1"/>
</dbReference>
<organism evidence="6 7">
    <name type="scientific">Albidovulum sediminis</name>
    <dbReference type="NCBI Taxonomy" id="3066345"/>
    <lineage>
        <taxon>Bacteria</taxon>
        <taxon>Pseudomonadati</taxon>
        <taxon>Pseudomonadota</taxon>
        <taxon>Alphaproteobacteria</taxon>
        <taxon>Rhodobacterales</taxon>
        <taxon>Paracoccaceae</taxon>
        <taxon>Albidovulum</taxon>
    </lineage>
</organism>
<evidence type="ECO:0000313" key="7">
    <source>
        <dbReference type="Proteomes" id="UP001205601"/>
    </source>
</evidence>
<evidence type="ECO:0000256" key="4">
    <source>
        <dbReference type="ARBA" id="ARBA00023163"/>
    </source>
</evidence>
<evidence type="ECO:0000313" key="6">
    <source>
        <dbReference type="EMBL" id="MCT8330587.1"/>
    </source>
</evidence>
<keyword evidence="4" id="KW-0804">Transcription</keyword>
<dbReference type="InterPro" id="IPR005119">
    <property type="entry name" value="LysR_subst-bd"/>
</dbReference>
<dbReference type="Gene3D" id="3.40.190.10">
    <property type="entry name" value="Periplasmic binding protein-like II"/>
    <property type="match status" value="2"/>
</dbReference>
<dbReference type="SUPFAM" id="SSF46785">
    <property type="entry name" value="Winged helix' DNA-binding domain"/>
    <property type="match status" value="1"/>
</dbReference>
<dbReference type="PROSITE" id="PS50931">
    <property type="entry name" value="HTH_LYSR"/>
    <property type="match status" value="1"/>
</dbReference>
<evidence type="ECO:0000259" key="5">
    <source>
        <dbReference type="PROSITE" id="PS50931"/>
    </source>
</evidence>
<dbReference type="PANTHER" id="PTHR30579:SF7">
    <property type="entry name" value="HTH-TYPE TRANSCRIPTIONAL REGULATOR LRHA-RELATED"/>
    <property type="match status" value="1"/>
</dbReference>
<keyword evidence="3" id="KW-0238">DNA-binding</keyword>
<accession>A0ABT2NNS1</accession>
<dbReference type="Gene3D" id="1.10.10.10">
    <property type="entry name" value="Winged helix-like DNA-binding domain superfamily/Winged helix DNA-binding domain"/>
    <property type="match status" value="1"/>
</dbReference>
<comment type="similarity">
    <text evidence="1">Belongs to the LysR transcriptional regulatory family.</text>
</comment>
<dbReference type="RefSeq" id="WP_261496446.1">
    <property type="nucleotide sequence ID" value="NZ_JAOCQF010000002.1"/>
</dbReference>
<protein>
    <submittedName>
        <fullName evidence="6">LysR family transcriptional regulator</fullName>
    </submittedName>
</protein>
<keyword evidence="7" id="KW-1185">Reference proteome</keyword>
<dbReference type="Proteomes" id="UP001205601">
    <property type="component" value="Unassembled WGS sequence"/>
</dbReference>
<dbReference type="PANTHER" id="PTHR30579">
    <property type="entry name" value="TRANSCRIPTIONAL REGULATOR"/>
    <property type="match status" value="1"/>
</dbReference>
<dbReference type="EMBL" id="JAOCQF010000002">
    <property type="protein sequence ID" value="MCT8330587.1"/>
    <property type="molecule type" value="Genomic_DNA"/>
</dbReference>
<name>A0ABT2NNS1_9RHOB</name>
<comment type="caution">
    <text evidence="6">The sequence shown here is derived from an EMBL/GenBank/DDBJ whole genome shotgun (WGS) entry which is preliminary data.</text>
</comment>
<dbReference type="Pfam" id="PF03466">
    <property type="entry name" value="LysR_substrate"/>
    <property type="match status" value="1"/>
</dbReference>
<dbReference type="PRINTS" id="PR00039">
    <property type="entry name" value="HTHLYSR"/>
</dbReference>
<gene>
    <name evidence="6" type="ORF">N5I32_13760</name>
</gene>
<dbReference type="SUPFAM" id="SSF53850">
    <property type="entry name" value="Periplasmic binding protein-like II"/>
    <property type="match status" value="1"/>
</dbReference>
<dbReference type="InterPro" id="IPR036388">
    <property type="entry name" value="WH-like_DNA-bd_sf"/>
</dbReference>
<dbReference type="InterPro" id="IPR000847">
    <property type="entry name" value="LysR_HTH_N"/>
</dbReference>
<sequence length="280" mass="30240">MDIELRLLRSFVAIHESGSISRAAERMACTQAAMSMRLKMLETEIGAPLFLRRPGGLVPTPRGAEFYAKALGVLSSYDEMMSVTRHRPPRNRLRIGMPDDYASGWLAALMRALGRDLHRLEVEVTCDLSANLMAALERRDIELALVTTAARPVQAIHSVDLPLVWLVHPDRTPGEAVLAAYPEGCVFRRAMTQTLDRAGVPWRVGVQSRSQAGIFAAVRSGRAVTAVLQGAEPPGLLPIASGANLPALPDVAVHLILAPDAARPARQAADILKSCLLAHA</sequence>
<evidence type="ECO:0000256" key="2">
    <source>
        <dbReference type="ARBA" id="ARBA00023015"/>
    </source>
</evidence>